<accession>A0A699HB56</accession>
<feature type="region of interest" description="Disordered" evidence="1">
    <location>
        <begin position="210"/>
        <end position="243"/>
    </location>
</feature>
<feature type="compositionally biased region" description="Acidic residues" evidence="1">
    <location>
        <begin position="588"/>
        <end position="599"/>
    </location>
</feature>
<protein>
    <submittedName>
        <fullName evidence="2">Uncharacterized mitochondrial protein AtMg00810-like</fullName>
    </submittedName>
</protein>
<comment type="caution">
    <text evidence="2">The sequence shown here is derived from an EMBL/GenBank/DDBJ whole genome shotgun (WGS) entry which is preliminary data.</text>
</comment>
<dbReference type="CDD" id="cd09272">
    <property type="entry name" value="RNase_HI_RT_Ty1"/>
    <property type="match status" value="1"/>
</dbReference>
<name>A0A699HB56_TANCI</name>
<dbReference type="EMBL" id="BKCJ010115498">
    <property type="protein sequence ID" value="GEX55798.1"/>
    <property type="molecule type" value="Genomic_DNA"/>
</dbReference>
<dbReference type="PANTHER" id="PTHR11439:SF495">
    <property type="entry name" value="REVERSE TRANSCRIPTASE, RNA-DEPENDENT DNA POLYMERASE-RELATED"/>
    <property type="match status" value="1"/>
</dbReference>
<feature type="compositionally biased region" description="Polar residues" evidence="1">
    <location>
        <begin position="160"/>
        <end position="173"/>
    </location>
</feature>
<gene>
    <name evidence="2" type="ORF">Tci_327773</name>
</gene>
<reference evidence="2" key="1">
    <citation type="journal article" date="2019" name="Sci. Rep.">
        <title>Draft genome of Tanacetum cinerariifolium, the natural source of mosquito coil.</title>
        <authorList>
            <person name="Yamashiro T."/>
            <person name="Shiraishi A."/>
            <person name="Satake H."/>
            <person name="Nakayama K."/>
        </authorList>
    </citation>
    <scope>NUCLEOTIDE SEQUENCE</scope>
</reference>
<evidence type="ECO:0000256" key="1">
    <source>
        <dbReference type="SAM" id="MobiDB-lite"/>
    </source>
</evidence>
<evidence type="ECO:0000313" key="2">
    <source>
        <dbReference type="EMBL" id="GEX55798.1"/>
    </source>
</evidence>
<feature type="region of interest" description="Disordered" evidence="1">
    <location>
        <begin position="147"/>
        <end position="173"/>
    </location>
</feature>
<feature type="region of interest" description="Disordered" evidence="1">
    <location>
        <begin position="586"/>
        <end position="605"/>
    </location>
</feature>
<proteinExistence type="predicted"/>
<sequence length="737" mass="83867">VPSVSAASTKTPVSTLPNVDNLSDVVVYSFFASQSNSPQLDNEDLKQIDADDLEEMDLKWWNVTIDIDEAILLENASHLGTPGIKALKEELADEELKNYALMAFTSSSSSSSDNENENVFEEDIDLLKLHVMLRDNDLVELRKKFEKAEKERHDSESDDSVPTSPVHNSDTVPNVFNVVASTTRPTKDMSQSNRPYAPIIKDWVSDSEDEYEDNKNAVHISPSSSDKPKKHDKKATRESKGKSLVDLSTGVRVMSDEFEEFVLTTLIGLMLKSSFVDPSQYLDDPDMPASKDIVYSDDDEDAGPQTRSMARMVKEQGGLNQINNKDFHTYMFACFLSQEEPKRVHQALKDPSWIEAIQKELLQFKMQKVWVLIDLPKGELTFFLGLHVKHKDDGIFISQDKYVAKLLRKFGLTDGKLASTPIDTEKPLFKDPDGKGVNVHIYIYRYLKGKPHLGLWYPKDSPFNLMPYSDSDYARASLDRKSITGGCQFLGCRLISSQCKNQTVVATSSTKAEYVAAASCCSQFWALVLVKKTNDVVKLQALIDRKKVVIKEDIIRQALRFDDADGIDCLSNEEIFAELALHDATEVEKDEDNNENDADTQERMEKDVTTVKEVNTAEPTVFNDEEEKEDLERAKVLQQQYDQKQENIDWNVVAEQMQEKHLNNIKKYQILKRKPIFVAQANKNIIVYLKNMDGYKIQHFKGSRTYWRMIRVGGITQAFQSFEDMLKDFDREDLDAL</sequence>
<dbReference type="PANTHER" id="PTHR11439">
    <property type="entry name" value="GAG-POL-RELATED RETROTRANSPOSON"/>
    <property type="match status" value="1"/>
</dbReference>
<organism evidence="2">
    <name type="scientific">Tanacetum cinerariifolium</name>
    <name type="common">Dalmatian daisy</name>
    <name type="synonym">Chrysanthemum cinerariifolium</name>
    <dbReference type="NCBI Taxonomy" id="118510"/>
    <lineage>
        <taxon>Eukaryota</taxon>
        <taxon>Viridiplantae</taxon>
        <taxon>Streptophyta</taxon>
        <taxon>Embryophyta</taxon>
        <taxon>Tracheophyta</taxon>
        <taxon>Spermatophyta</taxon>
        <taxon>Magnoliopsida</taxon>
        <taxon>eudicotyledons</taxon>
        <taxon>Gunneridae</taxon>
        <taxon>Pentapetalae</taxon>
        <taxon>asterids</taxon>
        <taxon>campanulids</taxon>
        <taxon>Asterales</taxon>
        <taxon>Asteraceae</taxon>
        <taxon>Asteroideae</taxon>
        <taxon>Anthemideae</taxon>
        <taxon>Anthemidinae</taxon>
        <taxon>Tanacetum</taxon>
    </lineage>
</organism>
<feature type="non-terminal residue" evidence="2">
    <location>
        <position position="1"/>
    </location>
</feature>
<dbReference type="AlphaFoldDB" id="A0A699HB56"/>